<evidence type="ECO:0000313" key="4">
    <source>
        <dbReference type="Proteomes" id="UP000265431"/>
    </source>
</evidence>
<keyword evidence="1" id="KW-0175">Coiled coil</keyword>
<dbReference type="Proteomes" id="UP000265431">
    <property type="component" value="Unassembled WGS sequence"/>
</dbReference>
<evidence type="ECO:0000256" key="1">
    <source>
        <dbReference type="SAM" id="Coils"/>
    </source>
</evidence>
<feature type="transmembrane region" description="Helical" evidence="2">
    <location>
        <begin position="92"/>
        <end position="111"/>
    </location>
</feature>
<reference evidence="3 4" key="1">
    <citation type="submission" date="2018-08" db="EMBL/GenBank/DDBJ databases">
        <title>Henriciella mobilis sp. nov., isolated from seawater.</title>
        <authorList>
            <person name="Cheng H."/>
            <person name="Wu Y.-H."/>
            <person name="Xu X.-W."/>
            <person name="Guo L.-L."/>
        </authorList>
    </citation>
    <scope>NUCLEOTIDE SEQUENCE [LARGE SCALE GENOMIC DNA]</scope>
    <source>
        <strain evidence="3 4">CCUG66934</strain>
    </source>
</reference>
<feature type="coiled-coil region" evidence="1">
    <location>
        <begin position="21"/>
        <end position="48"/>
    </location>
</feature>
<protein>
    <submittedName>
        <fullName evidence="3">DUF883 family protein</fullName>
    </submittedName>
</protein>
<keyword evidence="2" id="KW-0812">Transmembrane</keyword>
<evidence type="ECO:0000256" key="2">
    <source>
        <dbReference type="SAM" id="Phobius"/>
    </source>
</evidence>
<proteinExistence type="predicted"/>
<name>A0A399R8F4_9PROT</name>
<dbReference type="AlphaFoldDB" id="A0A399R8F4"/>
<dbReference type="EMBL" id="QWGB01000002">
    <property type="protein sequence ID" value="RIJ26315.1"/>
    <property type="molecule type" value="Genomic_DNA"/>
</dbReference>
<comment type="caution">
    <text evidence="3">The sequence shown here is derived from an EMBL/GenBank/DDBJ whole genome shotgun (WGS) entry which is preliminary data.</text>
</comment>
<gene>
    <name evidence="3" type="ORF">D1224_00090</name>
</gene>
<dbReference type="OrthoDB" id="7631965at2"/>
<evidence type="ECO:0000313" key="3">
    <source>
        <dbReference type="EMBL" id="RIJ26315.1"/>
    </source>
</evidence>
<keyword evidence="2" id="KW-1133">Transmembrane helix</keyword>
<keyword evidence="2" id="KW-0472">Membrane</keyword>
<dbReference type="RefSeq" id="WP_119377913.1">
    <property type="nucleotide sequence ID" value="NZ_QWGB01000002.1"/>
</dbReference>
<accession>A0A399R8F4</accession>
<sequence>MAGRTATKANGVKDATADAAAKAAESDFESLKEDVSKLRSDIQSLATNSGKYIRERTSKEYDRGVQVSKEYADKAGGEAEKARDYIEEKVRANPLASIGIAFGSGVLLAMLKRK</sequence>
<keyword evidence="4" id="KW-1185">Reference proteome</keyword>
<organism evidence="3 4">
    <name type="scientific">Henriciella barbarensis</name>
    <dbReference type="NCBI Taxonomy" id="86342"/>
    <lineage>
        <taxon>Bacteria</taxon>
        <taxon>Pseudomonadati</taxon>
        <taxon>Pseudomonadota</taxon>
        <taxon>Alphaproteobacteria</taxon>
        <taxon>Hyphomonadales</taxon>
        <taxon>Hyphomonadaceae</taxon>
        <taxon>Henriciella</taxon>
    </lineage>
</organism>